<feature type="domain" description="Integrase catalytic" evidence="2">
    <location>
        <begin position="2"/>
        <end position="22"/>
    </location>
</feature>
<sequence>MDEWKEKYNEERPHSACAGFPPS</sequence>
<protein>
    <recommendedName>
        <fullName evidence="2">Integrase catalytic domain-containing protein</fullName>
    </recommendedName>
</protein>
<dbReference type="GO" id="GO:0015074">
    <property type="term" value="P:DNA integration"/>
    <property type="evidence" value="ECO:0007669"/>
    <property type="project" value="InterPro"/>
</dbReference>
<feature type="region of interest" description="Disordered" evidence="1">
    <location>
        <begin position="1"/>
        <end position="23"/>
    </location>
</feature>
<evidence type="ECO:0000259" key="2">
    <source>
        <dbReference type="Pfam" id="PF13683"/>
    </source>
</evidence>
<reference evidence="3 4" key="1">
    <citation type="journal article" date="2017" name="BMC Genomics">
        <title>Genome sequencing of 39 Akkermansia muciniphila isolates reveals its population structure, genomic and functional diverisity, and global distribution in mammalian gut microbiotas.</title>
        <authorList>
            <person name="Guo X."/>
            <person name="Li S."/>
            <person name="Zhang J."/>
            <person name="Wu F."/>
            <person name="Li X."/>
            <person name="Wu D."/>
            <person name="Zhang M."/>
            <person name="Ou Z."/>
            <person name="Jie Z."/>
            <person name="Yan Q."/>
            <person name="Li P."/>
            <person name="Yi J."/>
            <person name="Peng Y."/>
        </authorList>
    </citation>
    <scope>NUCLEOTIDE SEQUENCE [LARGE SCALE GENOMIC DNA]</scope>
    <source>
        <strain evidence="3 4">GP24</strain>
    </source>
</reference>
<gene>
    <name evidence="3" type="ORF">CXU22_03215</name>
</gene>
<accession>A0A2N8HFL9</accession>
<name>A0A2N8HFL9_9BACT</name>
<evidence type="ECO:0000313" key="4">
    <source>
        <dbReference type="Proteomes" id="UP000236000"/>
    </source>
</evidence>
<dbReference type="InterPro" id="IPR001584">
    <property type="entry name" value="Integrase_cat-core"/>
</dbReference>
<dbReference type="AlphaFoldDB" id="A0A2N8HFL9"/>
<evidence type="ECO:0000313" key="3">
    <source>
        <dbReference type="EMBL" id="PNC19070.1"/>
    </source>
</evidence>
<feature type="compositionally biased region" description="Basic and acidic residues" evidence="1">
    <location>
        <begin position="1"/>
        <end position="14"/>
    </location>
</feature>
<proteinExistence type="predicted"/>
<evidence type="ECO:0000256" key="1">
    <source>
        <dbReference type="SAM" id="MobiDB-lite"/>
    </source>
</evidence>
<dbReference type="Proteomes" id="UP000236000">
    <property type="component" value="Unassembled WGS sequence"/>
</dbReference>
<dbReference type="RefSeq" id="WP_102712987.1">
    <property type="nucleotide sequence ID" value="NZ_PJKA01000006.1"/>
</dbReference>
<dbReference type="EMBL" id="PJKA01000006">
    <property type="protein sequence ID" value="PNC19070.1"/>
    <property type="molecule type" value="Genomic_DNA"/>
</dbReference>
<dbReference type="Pfam" id="PF13683">
    <property type="entry name" value="rve_3"/>
    <property type="match status" value="1"/>
</dbReference>
<comment type="caution">
    <text evidence="3">The sequence shown here is derived from an EMBL/GenBank/DDBJ whole genome shotgun (WGS) entry which is preliminary data.</text>
</comment>
<organism evidence="3 4">
    <name type="scientific">Akkermansia muciniphila</name>
    <dbReference type="NCBI Taxonomy" id="239935"/>
    <lineage>
        <taxon>Bacteria</taxon>
        <taxon>Pseudomonadati</taxon>
        <taxon>Verrucomicrobiota</taxon>
        <taxon>Verrucomicrobiia</taxon>
        <taxon>Verrucomicrobiales</taxon>
        <taxon>Akkermansiaceae</taxon>
        <taxon>Akkermansia</taxon>
    </lineage>
</organism>